<comment type="pathway">
    <text evidence="3">Amino-acid degradation; L-arginine degradation via AST pathway; L-glutamate and succinate from L-arginine: step 2/5.</text>
</comment>
<keyword evidence="2 3" id="KW-0378">Hydrolase</keyword>
<evidence type="ECO:0000256" key="3">
    <source>
        <dbReference type="HAMAP-Rule" id="MF_01172"/>
    </source>
</evidence>
<evidence type="ECO:0000256" key="4">
    <source>
        <dbReference type="NCBIfam" id="TIGR03241"/>
    </source>
</evidence>
<organism evidence="5 6">
    <name type="scientific">Brevundimonas mediterranea</name>
    <dbReference type="NCBI Taxonomy" id="74329"/>
    <lineage>
        <taxon>Bacteria</taxon>
        <taxon>Pseudomonadati</taxon>
        <taxon>Pseudomonadota</taxon>
        <taxon>Alphaproteobacteria</taxon>
        <taxon>Caulobacterales</taxon>
        <taxon>Caulobacteraceae</taxon>
        <taxon>Brevundimonas</taxon>
    </lineage>
</organism>
<dbReference type="GO" id="GO:0009015">
    <property type="term" value="F:N-succinylarginine dihydrolase activity"/>
    <property type="evidence" value="ECO:0007669"/>
    <property type="project" value="UniProtKB-UniRule"/>
</dbReference>
<comment type="caution">
    <text evidence="5">The sequence shown here is derived from an EMBL/GenBank/DDBJ whole genome shotgun (WGS) entry which is preliminary data.</text>
</comment>
<sequence>MTHAVEANADGLIGPTHSYAGLSPGNLASSLNKGEASNPRAAVLQGLDKMKTLADLGLPQFVLPPHERPNIPFLRTLGFTGSDAQVLERAWKDAPSFAAAACSASPMWAANAATVTPSADAANGRVHFTPANLITNLHRSLEHQQTKRALDALFPAADHFAVHDALPSVAHLADEGAANHVRLCAEHGAPGVNLLVWGREAFTPWDGPYPARQTREASQAVGRRHGASGVVLAQQSKAAIAGGTFHNDVVCVGALDTLFFHDLAFEDTAGTQTAIRRAAEGLFEPIFVEVSSADLPLADAISSYLFNSMLIQIPGEDRLTLICPTETRENPRSHAVAQSLAASNGPIGRVQYVDVRQSMRNGGGPACLRLRVVLTEAELAATNPAMRLTNALHARLKTWGARWYRDELRPADLADPALLDESRSALDELTAILDLGGGFYPFQQT</sequence>
<dbReference type="EMBL" id="JACIDA010000001">
    <property type="protein sequence ID" value="MBB3871744.1"/>
    <property type="molecule type" value="Genomic_DNA"/>
</dbReference>
<dbReference type="GO" id="GO:0019544">
    <property type="term" value="P:L-arginine catabolic process to L-glutamate"/>
    <property type="evidence" value="ECO:0007669"/>
    <property type="project" value="UniProtKB-UniRule"/>
</dbReference>
<gene>
    <name evidence="3" type="primary">astB</name>
    <name evidence="5" type="ORF">GGR11_001258</name>
</gene>
<comment type="function">
    <text evidence="3">Catalyzes the hydrolysis of N(2)-succinylarginine into N(2)-succinylornithine, ammonia and CO(2).</text>
</comment>
<feature type="binding site" evidence="3">
    <location>
        <begin position="20"/>
        <end position="29"/>
    </location>
    <ligand>
        <name>substrate</name>
    </ligand>
</feature>
<accession>A0A7W6A306</accession>
<proteinExistence type="inferred from homology"/>
<dbReference type="InterPro" id="IPR037031">
    <property type="entry name" value="AstB_sf"/>
</dbReference>
<evidence type="ECO:0000313" key="6">
    <source>
        <dbReference type="Proteomes" id="UP000532936"/>
    </source>
</evidence>
<feature type="active site" evidence="3">
    <location>
        <position position="246"/>
    </location>
</feature>
<dbReference type="HAMAP" id="MF_01172">
    <property type="entry name" value="AstB"/>
    <property type="match status" value="1"/>
</dbReference>
<dbReference type="RefSeq" id="WP_183195890.1">
    <property type="nucleotide sequence ID" value="NZ_JACIDA010000001.1"/>
</dbReference>
<dbReference type="NCBIfam" id="NF009789">
    <property type="entry name" value="PRK13281.1"/>
    <property type="match status" value="1"/>
</dbReference>
<evidence type="ECO:0000256" key="1">
    <source>
        <dbReference type="ARBA" id="ARBA00022503"/>
    </source>
</evidence>
<feature type="binding site" evidence="3">
    <location>
        <position position="212"/>
    </location>
    <ligand>
        <name>substrate</name>
    </ligand>
</feature>
<protein>
    <recommendedName>
        <fullName evidence="3 4">N-succinylarginine dihydrolase</fullName>
        <ecNumber evidence="3 4">3.5.3.23</ecNumber>
    </recommendedName>
</protein>
<feature type="active site" description="Nucleophile" evidence="3">
    <location>
        <position position="367"/>
    </location>
</feature>
<comment type="subunit">
    <text evidence="3">Homodimer.</text>
</comment>
<dbReference type="EC" id="3.5.3.23" evidence="3 4"/>
<dbReference type="PANTHER" id="PTHR30420:SF2">
    <property type="entry name" value="N-SUCCINYLARGININE DIHYDROLASE"/>
    <property type="match status" value="1"/>
</dbReference>
<dbReference type="UniPathway" id="UPA00185">
    <property type="reaction ID" value="UER00280"/>
</dbReference>
<dbReference type="GO" id="GO:0019545">
    <property type="term" value="P:L-arginine catabolic process to succinate"/>
    <property type="evidence" value="ECO:0007669"/>
    <property type="project" value="UniProtKB-UniRule"/>
</dbReference>
<dbReference type="Proteomes" id="UP000532936">
    <property type="component" value="Unassembled WGS sequence"/>
</dbReference>
<dbReference type="SUPFAM" id="SSF55909">
    <property type="entry name" value="Pentein"/>
    <property type="match status" value="1"/>
</dbReference>
<dbReference type="InterPro" id="IPR007079">
    <property type="entry name" value="SuccinylArg_d-Hdrlase_AstB"/>
</dbReference>
<comment type="similarity">
    <text evidence="3">Belongs to the succinylarginine dihydrolase family.</text>
</comment>
<dbReference type="Gene3D" id="3.75.10.20">
    <property type="entry name" value="Succinylarginine dihydrolase"/>
    <property type="match status" value="1"/>
</dbReference>
<feature type="binding site" evidence="3">
    <location>
        <position position="248"/>
    </location>
    <ligand>
        <name>substrate</name>
    </ligand>
</feature>
<comment type="catalytic activity">
    <reaction evidence="3">
        <text>N(2)-succinyl-L-arginine + 2 H2O + 2 H(+) = N(2)-succinyl-L-ornithine + 2 NH4(+) + CO2</text>
        <dbReference type="Rhea" id="RHEA:19533"/>
        <dbReference type="ChEBI" id="CHEBI:15377"/>
        <dbReference type="ChEBI" id="CHEBI:15378"/>
        <dbReference type="ChEBI" id="CHEBI:16526"/>
        <dbReference type="ChEBI" id="CHEBI:28938"/>
        <dbReference type="ChEBI" id="CHEBI:58241"/>
        <dbReference type="ChEBI" id="CHEBI:58514"/>
        <dbReference type="EC" id="3.5.3.23"/>
    </reaction>
</comment>
<feature type="active site" evidence="3">
    <location>
        <position position="175"/>
    </location>
</feature>
<dbReference type="PANTHER" id="PTHR30420">
    <property type="entry name" value="N-SUCCINYLARGININE DIHYDROLASE"/>
    <property type="match status" value="1"/>
</dbReference>
<dbReference type="Pfam" id="PF04996">
    <property type="entry name" value="AstB"/>
    <property type="match status" value="1"/>
</dbReference>
<feature type="binding site" evidence="3">
    <location>
        <begin position="138"/>
        <end position="139"/>
    </location>
    <ligand>
        <name>substrate</name>
    </ligand>
</feature>
<keyword evidence="1 3" id="KW-0056">Arginine metabolism</keyword>
<name>A0A7W6A306_9CAUL</name>
<dbReference type="AlphaFoldDB" id="A0A7W6A306"/>
<reference evidence="5 6" key="1">
    <citation type="submission" date="2020-08" db="EMBL/GenBank/DDBJ databases">
        <title>Genomic Encyclopedia of Type Strains, Phase IV (KMG-IV): sequencing the most valuable type-strain genomes for metagenomic binning, comparative biology and taxonomic classification.</title>
        <authorList>
            <person name="Goeker M."/>
        </authorList>
    </citation>
    <scope>NUCLEOTIDE SEQUENCE [LARGE SCALE GENOMIC DNA]</scope>
    <source>
        <strain evidence="5 6">DSM 14878</strain>
    </source>
</reference>
<feature type="binding site" evidence="3">
    <location>
        <position position="111"/>
    </location>
    <ligand>
        <name>substrate</name>
    </ligand>
</feature>
<evidence type="ECO:0000313" key="5">
    <source>
        <dbReference type="EMBL" id="MBB3871744.1"/>
    </source>
</evidence>
<feature type="binding site" evidence="3">
    <location>
        <position position="361"/>
    </location>
    <ligand>
        <name>substrate</name>
    </ligand>
</feature>
<dbReference type="NCBIfam" id="TIGR03241">
    <property type="entry name" value="arg_catab_astB"/>
    <property type="match status" value="1"/>
</dbReference>
<evidence type="ECO:0000256" key="2">
    <source>
        <dbReference type="ARBA" id="ARBA00022801"/>
    </source>
</evidence>